<comment type="caution">
    <text evidence="13">The sequence shown here is derived from an EMBL/GenBank/DDBJ whole genome shotgun (WGS) entry which is preliminary data.</text>
</comment>
<proteinExistence type="inferred from homology"/>
<accession>A0A919FXE3</accession>
<dbReference type="GO" id="GO:0005764">
    <property type="term" value="C:lysosome"/>
    <property type="evidence" value="ECO:0007669"/>
    <property type="project" value="TreeGrafter"/>
</dbReference>
<evidence type="ECO:0000256" key="7">
    <source>
        <dbReference type="ARBA" id="ARBA00023098"/>
    </source>
</evidence>
<dbReference type="PRINTS" id="PR00850">
    <property type="entry name" value="GLHYDRLASE59"/>
</dbReference>
<feature type="domain" description="Ricin B lectin" evidence="12">
    <location>
        <begin position="677"/>
        <end position="802"/>
    </location>
</feature>
<dbReference type="SUPFAM" id="SSF51445">
    <property type="entry name" value="(Trans)glycosidases"/>
    <property type="match status" value="1"/>
</dbReference>
<evidence type="ECO:0000256" key="11">
    <source>
        <dbReference type="ARBA" id="ARBA00033098"/>
    </source>
</evidence>
<dbReference type="Pfam" id="PF17387">
    <property type="entry name" value="Glyco_hydro_59M"/>
    <property type="match status" value="1"/>
</dbReference>
<dbReference type="InterPro" id="IPR049162">
    <property type="entry name" value="GH59_C"/>
</dbReference>
<dbReference type="InterPro" id="IPR000772">
    <property type="entry name" value="Ricin_B_lectin"/>
</dbReference>
<dbReference type="InterPro" id="IPR049161">
    <property type="entry name" value="GH59_cat"/>
</dbReference>
<keyword evidence="10" id="KW-0326">Glycosidase</keyword>
<dbReference type="Gene3D" id="2.60.120.560">
    <property type="entry name" value="Exo-inulinase, domain 1"/>
    <property type="match status" value="1"/>
</dbReference>
<evidence type="ECO:0000313" key="14">
    <source>
        <dbReference type="Proteomes" id="UP000603708"/>
    </source>
</evidence>
<dbReference type="InterPro" id="IPR017853">
    <property type="entry name" value="GH"/>
</dbReference>
<evidence type="ECO:0000256" key="9">
    <source>
        <dbReference type="ARBA" id="ARBA00023180"/>
    </source>
</evidence>
<evidence type="ECO:0000256" key="8">
    <source>
        <dbReference type="ARBA" id="ARBA00023157"/>
    </source>
</evidence>
<gene>
    <name evidence="13" type="ORF">GCM10018793_12310</name>
</gene>
<dbReference type="Pfam" id="PF02057">
    <property type="entry name" value="Glyco_hydro_59"/>
    <property type="match status" value="1"/>
</dbReference>
<dbReference type="Gene3D" id="3.20.20.80">
    <property type="entry name" value="Glycosidases"/>
    <property type="match status" value="1"/>
</dbReference>
<evidence type="ECO:0000256" key="6">
    <source>
        <dbReference type="ARBA" id="ARBA00022963"/>
    </source>
</evidence>
<dbReference type="SUPFAM" id="SSF50370">
    <property type="entry name" value="Ricin B-like lectins"/>
    <property type="match status" value="1"/>
</dbReference>
<dbReference type="CDD" id="cd23418">
    <property type="entry name" value="beta-trefoil_Ricin_XLN-like"/>
    <property type="match status" value="1"/>
</dbReference>
<evidence type="ECO:0000256" key="5">
    <source>
        <dbReference type="ARBA" id="ARBA00022919"/>
    </source>
</evidence>
<keyword evidence="14" id="KW-1185">Reference proteome</keyword>
<dbReference type="PANTHER" id="PTHR15172">
    <property type="entry name" value="GALACTOCEREBROSIDASE"/>
    <property type="match status" value="1"/>
</dbReference>
<evidence type="ECO:0000259" key="12">
    <source>
        <dbReference type="SMART" id="SM00458"/>
    </source>
</evidence>
<evidence type="ECO:0000256" key="4">
    <source>
        <dbReference type="ARBA" id="ARBA00022801"/>
    </source>
</evidence>
<dbReference type="AlphaFoldDB" id="A0A919FXE3"/>
<comment type="similarity">
    <text evidence="1">Belongs to the glycosyl hydrolase 59 family.</text>
</comment>
<evidence type="ECO:0000256" key="1">
    <source>
        <dbReference type="ARBA" id="ARBA00005637"/>
    </source>
</evidence>
<evidence type="ECO:0000313" key="13">
    <source>
        <dbReference type="EMBL" id="GHH73546.1"/>
    </source>
</evidence>
<dbReference type="GO" id="GO:0004336">
    <property type="term" value="F:galactosylceramidase activity"/>
    <property type="evidence" value="ECO:0007669"/>
    <property type="project" value="UniProtKB-EC"/>
</dbReference>
<reference evidence="13" key="2">
    <citation type="submission" date="2020-09" db="EMBL/GenBank/DDBJ databases">
        <authorList>
            <person name="Sun Q."/>
            <person name="Ohkuma M."/>
        </authorList>
    </citation>
    <scope>NUCLEOTIDE SEQUENCE</scope>
    <source>
        <strain evidence="13">JCM 5069</strain>
    </source>
</reference>
<keyword evidence="6" id="KW-0442">Lipid degradation</keyword>
<organism evidence="13 14">
    <name type="scientific">Streptomyces sulfonofaciens</name>
    <dbReference type="NCBI Taxonomy" id="68272"/>
    <lineage>
        <taxon>Bacteria</taxon>
        <taxon>Bacillati</taxon>
        <taxon>Actinomycetota</taxon>
        <taxon>Actinomycetes</taxon>
        <taxon>Kitasatosporales</taxon>
        <taxon>Streptomycetaceae</taxon>
        <taxon>Streptomyces</taxon>
    </lineage>
</organism>
<keyword evidence="5" id="KW-0746">Sphingolipid metabolism</keyword>
<name>A0A919FXE3_9ACTN</name>
<dbReference type="Pfam" id="PF21708">
    <property type="entry name" value="Glyco_hydro_59_C"/>
    <property type="match status" value="1"/>
</dbReference>
<dbReference type="PANTHER" id="PTHR15172:SF1">
    <property type="entry name" value="GALACTOCEREBROSIDASE"/>
    <property type="match status" value="1"/>
</dbReference>
<dbReference type="Gene3D" id="2.80.10.50">
    <property type="match status" value="1"/>
</dbReference>
<keyword evidence="4" id="KW-0378">Hydrolase</keyword>
<dbReference type="GO" id="GO:0016020">
    <property type="term" value="C:membrane"/>
    <property type="evidence" value="ECO:0007669"/>
    <property type="project" value="GOC"/>
</dbReference>
<dbReference type="Proteomes" id="UP000603708">
    <property type="component" value="Unassembled WGS sequence"/>
</dbReference>
<protein>
    <recommendedName>
        <fullName evidence="2">galactosylceramidase</fullName>
        <ecNumber evidence="2">3.2.1.46</ecNumber>
    </recommendedName>
    <alternativeName>
        <fullName evidence="11">Galactosylceramidase</fullName>
    </alternativeName>
</protein>
<dbReference type="GO" id="GO:0006683">
    <property type="term" value="P:galactosylceramide catabolic process"/>
    <property type="evidence" value="ECO:0007669"/>
    <property type="project" value="InterPro"/>
</dbReference>
<keyword evidence="3" id="KW-0732">Signal</keyword>
<dbReference type="PROSITE" id="PS50231">
    <property type="entry name" value="RICIN_B_LECTIN"/>
    <property type="match status" value="1"/>
</dbReference>
<reference evidence="13" key="1">
    <citation type="journal article" date="2014" name="Int. J. Syst. Evol. Microbiol.">
        <title>Complete genome sequence of Corynebacterium casei LMG S-19264T (=DSM 44701T), isolated from a smear-ripened cheese.</title>
        <authorList>
            <consortium name="US DOE Joint Genome Institute (JGI-PGF)"/>
            <person name="Walter F."/>
            <person name="Albersmeier A."/>
            <person name="Kalinowski J."/>
            <person name="Ruckert C."/>
        </authorList>
    </citation>
    <scope>NUCLEOTIDE SEQUENCE</scope>
    <source>
        <strain evidence="13">JCM 5069</strain>
    </source>
</reference>
<dbReference type="InterPro" id="IPR001286">
    <property type="entry name" value="Glyco_hydro_59"/>
</dbReference>
<dbReference type="RefSeq" id="WP_229924419.1">
    <property type="nucleotide sequence ID" value="NZ_BNCD01000003.1"/>
</dbReference>
<dbReference type="Gene3D" id="3.20.20.70">
    <property type="entry name" value="Aldolase class I"/>
    <property type="match status" value="1"/>
</dbReference>
<dbReference type="InterPro" id="IPR013785">
    <property type="entry name" value="Aldolase_TIM"/>
</dbReference>
<dbReference type="InterPro" id="IPR035394">
    <property type="entry name" value="Glyco_hydro_59_dom"/>
</dbReference>
<keyword evidence="8" id="KW-1015">Disulfide bond</keyword>
<keyword evidence="7" id="KW-0443">Lipid metabolism</keyword>
<dbReference type="SMART" id="SM00458">
    <property type="entry name" value="RICIN"/>
    <property type="match status" value="1"/>
</dbReference>
<dbReference type="EMBL" id="BNCD01000003">
    <property type="protein sequence ID" value="GHH73546.1"/>
    <property type="molecule type" value="Genomic_DNA"/>
</dbReference>
<dbReference type="EC" id="3.2.1.46" evidence="2"/>
<keyword evidence="9" id="KW-0325">Glycoprotein</keyword>
<dbReference type="InterPro" id="IPR035992">
    <property type="entry name" value="Ricin_B-like_lectins"/>
</dbReference>
<evidence type="ECO:0000256" key="2">
    <source>
        <dbReference type="ARBA" id="ARBA00012657"/>
    </source>
</evidence>
<evidence type="ECO:0000256" key="3">
    <source>
        <dbReference type="ARBA" id="ARBA00022729"/>
    </source>
</evidence>
<dbReference type="Pfam" id="PF00652">
    <property type="entry name" value="Ricin_B_lectin"/>
    <property type="match status" value="1"/>
</dbReference>
<evidence type="ECO:0000256" key="10">
    <source>
        <dbReference type="ARBA" id="ARBA00023295"/>
    </source>
</evidence>
<sequence>MSAFRRLLRRLRVPTAMCTGLILAAGGIVGTTATLAQAATSITINGASGGRTFDGVGAISGGGGNSRLLIDYPEPQRGQVLDYLFKPGYGASLQILKAEVGGDTNSTSGAEPSHQHTRSDLNCNRGYEWWLMEQAKARNPDIKLAALSWGAPGWIGNGNFWSTDMINYLVSWLGCAKQHGLTIDYLGGWNERGYNVSWYQQLRSTLNANGYGNVKIVAADSDWAVANDINSNAAFRASVDIIGTHYPCGYRSAQTNCSVPSAATSSGKQLWASENGSDDYNAGATAVARGINRGYIDGRMTAYLNWPVVAALTPNLPYPSMGLALAPEPWSGYYAIGKNAWVMAQTSQFTAPGWHYLDDSSGYIGGNRNNGSYVSLKSTNNSDYSTVIETMDASGAQTLNFNVAGGLASTRTVHVWSTDVRSNNTSDHFVHATDITPSGGAFSLTLQPGRVYTLTTTTGQGKGTATGPARGTFGLPYSDSFDSYATGTEAKYLMDWQGAFEVAGCGGGRSGKCVRQMSPQKPITWDALSDPHALLGDVGWSNYTVSSDVLLEQSGYAELIGRANTQDYSSTGQLNAYHLRVSDTGAWSIQRSNTNGNVTTLAQGTTAALGTNRWHTLGLTFSGSSITAVIDDTKVAAVNDSTYAGGQVGYATSQTETAQFDNLSLTPGSGGSNGITAPITGTGSGRCVDVPNQSQTNGTQVELWDCNGGSNQQWTKTAADELRVYGSSCLDASDQGTSPGTKVDIWSCDGGTNQKWTIHDNGTITGVQSGLCLDATGGGTANGTLLQLWTCNGGSNQKWMHG</sequence>